<comment type="subunit">
    <text evidence="4">Homodimer.</text>
</comment>
<feature type="domain" description="Aminotransferase class I/classII large" evidence="13">
    <location>
        <begin position="40"/>
        <end position="379"/>
    </location>
</feature>
<dbReference type="PANTHER" id="PTHR13693:SF100">
    <property type="entry name" value="8-AMINO-7-OXONONANOATE SYNTHASE"/>
    <property type="match status" value="1"/>
</dbReference>
<evidence type="ECO:0000256" key="4">
    <source>
        <dbReference type="ARBA" id="ARBA00011738"/>
    </source>
</evidence>
<organism evidence="14">
    <name type="scientific">Candidatus Aschnera chinzeii</name>
    <dbReference type="NCBI Taxonomy" id="1485666"/>
    <lineage>
        <taxon>Bacteria</taxon>
        <taxon>Pseudomonadati</taxon>
        <taxon>Pseudomonadota</taxon>
        <taxon>Gammaproteobacteria</taxon>
        <taxon>Enterobacterales</taxon>
        <taxon>Enterobacteriaceae</taxon>
        <taxon>Candidatus Aschnera</taxon>
    </lineage>
</organism>
<evidence type="ECO:0000256" key="6">
    <source>
        <dbReference type="ARBA" id="ARBA00022679"/>
    </source>
</evidence>
<protein>
    <recommendedName>
        <fullName evidence="5">8-amino-7-oxononanoate synthase</fullName>
        <ecNumber evidence="5">2.3.1.47</ecNumber>
    </recommendedName>
    <alternativeName>
        <fullName evidence="9">7-keto-8-amino-pelargonic acid synthase</fullName>
    </alternativeName>
    <alternativeName>
        <fullName evidence="10">8-amino-7-ketopelargonate synthase</fullName>
    </alternativeName>
</protein>
<dbReference type="Pfam" id="PF00155">
    <property type="entry name" value="Aminotran_1_2"/>
    <property type="match status" value="1"/>
</dbReference>
<comment type="catalytic activity">
    <reaction evidence="11">
        <text>6-carboxyhexanoyl-[ACP] + L-alanine + H(+) = (8S)-8-amino-7-oxononanoate + holo-[ACP] + CO2</text>
        <dbReference type="Rhea" id="RHEA:42288"/>
        <dbReference type="Rhea" id="RHEA-COMP:9685"/>
        <dbReference type="Rhea" id="RHEA-COMP:9955"/>
        <dbReference type="ChEBI" id="CHEBI:15378"/>
        <dbReference type="ChEBI" id="CHEBI:16526"/>
        <dbReference type="ChEBI" id="CHEBI:57972"/>
        <dbReference type="ChEBI" id="CHEBI:64479"/>
        <dbReference type="ChEBI" id="CHEBI:78846"/>
        <dbReference type="ChEBI" id="CHEBI:149468"/>
        <dbReference type="EC" id="2.3.1.47"/>
    </reaction>
</comment>
<dbReference type="SUPFAM" id="SSF53383">
    <property type="entry name" value="PLP-dependent transferases"/>
    <property type="match status" value="1"/>
</dbReference>
<dbReference type="InterPro" id="IPR015421">
    <property type="entry name" value="PyrdxlP-dep_Trfase_major"/>
</dbReference>
<comment type="cofactor">
    <cofactor evidence="1 12">
        <name>pyridoxal 5'-phosphate</name>
        <dbReference type="ChEBI" id="CHEBI:597326"/>
    </cofactor>
</comment>
<evidence type="ECO:0000256" key="5">
    <source>
        <dbReference type="ARBA" id="ARBA00013187"/>
    </source>
</evidence>
<evidence type="ECO:0000256" key="8">
    <source>
        <dbReference type="ARBA" id="ARBA00022898"/>
    </source>
</evidence>
<dbReference type="Gene3D" id="3.40.640.10">
    <property type="entry name" value="Type I PLP-dependent aspartate aminotransferase-like (Major domain)"/>
    <property type="match status" value="1"/>
</dbReference>
<dbReference type="InterPro" id="IPR050087">
    <property type="entry name" value="AON_synthase_class-II"/>
</dbReference>
<dbReference type="PROSITE" id="PS00599">
    <property type="entry name" value="AA_TRANSFER_CLASS_2"/>
    <property type="match status" value="1"/>
</dbReference>
<keyword evidence="7" id="KW-0093">Biotin biosynthesis</keyword>
<name>A0AAT9G4S2_9ENTR</name>
<evidence type="ECO:0000256" key="11">
    <source>
        <dbReference type="ARBA" id="ARBA00047715"/>
    </source>
</evidence>
<dbReference type="GO" id="GO:0030170">
    <property type="term" value="F:pyridoxal phosphate binding"/>
    <property type="evidence" value="ECO:0007669"/>
    <property type="project" value="InterPro"/>
</dbReference>
<dbReference type="InterPro" id="IPR015424">
    <property type="entry name" value="PyrdxlP-dep_Trfase"/>
</dbReference>
<reference evidence="14" key="1">
    <citation type="journal article" date="2023" name="Front. Microbiol.">
        <title>Genome analysis of Candidatus Aschnera chinzeii, the bacterial endosymbiont of the blood-sucking bat fly Penicillidia jenynsii (Insecta: Diptera: Nycteribiidae).</title>
        <authorList>
            <person name="Koga R."/>
            <person name="Moriyama M."/>
            <person name="Nozaki T."/>
            <person name="Fukatsu T."/>
        </authorList>
    </citation>
    <scope>NUCLEOTIDE SEQUENCE</scope>
    <source>
        <strain evidence="14">Kw-01</strain>
    </source>
</reference>
<dbReference type="InterPro" id="IPR015422">
    <property type="entry name" value="PyrdxlP-dep_Trfase_small"/>
</dbReference>
<evidence type="ECO:0000256" key="7">
    <source>
        <dbReference type="ARBA" id="ARBA00022756"/>
    </source>
</evidence>
<dbReference type="InterPro" id="IPR004839">
    <property type="entry name" value="Aminotransferase_I/II_large"/>
</dbReference>
<accession>A0AAT9G4S2</accession>
<proteinExistence type="inferred from homology"/>
<dbReference type="GO" id="GO:0009102">
    <property type="term" value="P:biotin biosynthetic process"/>
    <property type="evidence" value="ECO:0007669"/>
    <property type="project" value="UniProtKB-KW"/>
</dbReference>
<evidence type="ECO:0000256" key="3">
    <source>
        <dbReference type="ARBA" id="ARBA00010008"/>
    </source>
</evidence>
<sequence length="388" mass="43909">MNWNAFLKNGLSLRHKALMWRERNIITKYDLRTISMRQKQYLNFSSNDYLGLSMNPQIIKAWKKAVDKYGISACSSSHIIGYSHAHAQLEHELADWLGFQRALLFTSGYAANQCVIFTLMNKNDYIIGDKLNHASLQEAAMLSPAYFKRFLHNNYEHLNLLLSNKLKRIKTLVITEGVFSMDGDTASLSNIRRICNNHNAYLFVDDAHGIGIRGDEGKGSCYLYNIQPELLLITFGKAFGLSGAALLCNNSIAEYFLQYGKHLIYSTFISSAQASALSEAIIQIKQADTLRINLNNNIKYFSELTKYYNLPVTYSTTAIQPLIVGDNQRCLYLSKFLASRGLLVQAIRPPTVPVGSARLRISLSANHLQSDITKLVETLHEFFKQKIN</sequence>
<evidence type="ECO:0000256" key="2">
    <source>
        <dbReference type="ARBA" id="ARBA00004746"/>
    </source>
</evidence>
<comment type="similarity">
    <text evidence="3">Belongs to the class-II pyridoxal-phosphate-dependent aminotransferase family. BioF subfamily.</text>
</comment>
<evidence type="ECO:0000256" key="10">
    <source>
        <dbReference type="ARBA" id="ARBA00033381"/>
    </source>
</evidence>
<reference evidence="14" key="2">
    <citation type="submission" date="2023-10" db="EMBL/GenBank/DDBJ databases">
        <authorList>
            <person name="Koga R."/>
            <person name="Fukatsu T."/>
        </authorList>
    </citation>
    <scope>NUCLEOTIDE SEQUENCE</scope>
    <source>
        <strain evidence="14">Kw-01</strain>
    </source>
</reference>
<dbReference type="Gene3D" id="3.90.1150.10">
    <property type="entry name" value="Aspartate Aminotransferase, domain 1"/>
    <property type="match status" value="1"/>
</dbReference>
<dbReference type="InterPro" id="IPR001917">
    <property type="entry name" value="Aminotrans_II_pyridoxalP_BS"/>
</dbReference>
<gene>
    <name evidence="14" type="primary">bioF</name>
    <name evidence="14" type="ORF">ACHINZ_3940</name>
</gene>
<keyword evidence="6" id="KW-0808">Transferase</keyword>
<keyword evidence="8 12" id="KW-0663">Pyridoxal phosphate</keyword>
<evidence type="ECO:0000313" key="14">
    <source>
        <dbReference type="EMBL" id="BET44722.1"/>
    </source>
</evidence>
<dbReference type="PANTHER" id="PTHR13693">
    <property type="entry name" value="CLASS II AMINOTRANSFERASE/8-AMINO-7-OXONONANOATE SYNTHASE"/>
    <property type="match status" value="1"/>
</dbReference>
<dbReference type="GO" id="GO:0008710">
    <property type="term" value="F:8-amino-7-oxononanoate synthase activity"/>
    <property type="evidence" value="ECO:0007669"/>
    <property type="project" value="UniProtKB-EC"/>
</dbReference>
<evidence type="ECO:0000256" key="1">
    <source>
        <dbReference type="ARBA" id="ARBA00001933"/>
    </source>
</evidence>
<evidence type="ECO:0000256" key="9">
    <source>
        <dbReference type="ARBA" id="ARBA00032610"/>
    </source>
</evidence>
<dbReference type="EMBL" id="AP028961">
    <property type="protein sequence ID" value="BET44722.1"/>
    <property type="molecule type" value="Genomic_DNA"/>
</dbReference>
<dbReference type="EC" id="2.3.1.47" evidence="5"/>
<comment type="pathway">
    <text evidence="2">Cofactor biosynthesis; biotin biosynthesis.</text>
</comment>
<evidence type="ECO:0000259" key="13">
    <source>
        <dbReference type="Pfam" id="PF00155"/>
    </source>
</evidence>
<dbReference type="AlphaFoldDB" id="A0AAT9G4S2"/>
<evidence type="ECO:0000256" key="12">
    <source>
        <dbReference type="RuleBase" id="RU003693"/>
    </source>
</evidence>